<dbReference type="RefSeq" id="WP_311076302.1">
    <property type="nucleotide sequence ID" value="NZ_CP134494.1"/>
</dbReference>
<protein>
    <submittedName>
        <fullName evidence="1">Spore germination protein GerPE</fullName>
    </submittedName>
</protein>
<dbReference type="Proteomes" id="UP001303324">
    <property type="component" value="Chromosome"/>
</dbReference>
<dbReference type="InterPro" id="IPR024496">
    <property type="entry name" value="Spore_germ_GerPE"/>
</dbReference>
<organism evidence="1 2">
    <name type="scientific">Mesobacillus jeotgali</name>
    <dbReference type="NCBI Taxonomy" id="129985"/>
    <lineage>
        <taxon>Bacteria</taxon>
        <taxon>Bacillati</taxon>
        <taxon>Bacillota</taxon>
        <taxon>Bacilli</taxon>
        <taxon>Bacillales</taxon>
        <taxon>Bacillaceae</taxon>
        <taxon>Mesobacillus</taxon>
    </lineage>
</organism>
<evidence type="ECO:0000313" key="2">
    <source>
        <dbReference type="Proteomes" id="UP001303324"/>
    </source>
</evidence>
<reference evidence="1 2" key="1">
    <citation type="submission" date="2023-09" db="EMBL/GenBank/DDBJ databases">
        <title>Microbial mechanism of fulvic acid promoting antimony reduction mineralization in rice fields.</title>
        <authorList>
            <person name="Chen G."/>
            <person name="Lan J."/>
        </authorList>
    </citation>
    <scope>NUCLEOTIDE SEQUENCE [LARGE SCALE GENOMIC DNA]</scope>
    <source>
        <strain evidence="1 2">PS1</strain>
    </source>
</reference>
<name>A0ABY9VQI4_9BACI</name>
<accession>A0ABY9VQI4</accession>
<keyword evidence="2" id="KW-1185">Reference proteome</keyword>
<dbReference type="Pfam" id="PF10970">
    <property type="entry name" value="GerPE"/>
    <property type="match status" value="1"/>
</dbReference>
<gene>
    <name evidence="1" type="ORF">RH061_06160</name>
</gene>
<proteinExistence type="predicted"/>
<sequence length="132" mass="14617">MLQRISCVDQIKIDAVSFSSILQIGDSEQIQALSRALAVQREAEIFLDNEGNFAAFPIFSETIPFQPAVEENVVFSTHNLNPVLKVRNIDILGASSSSVVHLGNSSNIAMEARVKHIRQLLPRNNMLNGEDR</sequence>
<dbReference type="EMBL" id="CP134494">
    <property type="protein sequence ID" value="WNF25147.1"/>
    <property type="molecule type" value="Genomic_DNA"/>
</dbReference>
<evidence type="ECO:0000313" key="1">
    <source>
        <dbReference type="EMBL" id="WNF25147.1"/>
    </source>
</evidence>